<feature type="domain" description="Xylanolytic transcriptional activator regulatory" evidence="7">
    <location>
        <begin position="135"/>
        <end position="213"/>
    </location>
</feature>
<name>A0ABR1Q239_9PEZI</name>
<dbReference type="SMART" id="SM00906">
    <property type="entry name" value="Fungal_trans"/>
    <property type="match status" value="1"/>
</dbReference>
<evidence type="ECO:0000256" key="4">
    <source>
        <dbReference type="ARBA" id="ARBA00023125"/>
    </source>
</evidence>
<keyword evidence="9" id="KW-1185">Reference proteome</keyword>
<dbReference type="PANTHER" id="PTHR47338:SF3">
    <property type="entry name" value="C6 FINGER DOMAIN TRANSCRIPTION FACTOR DBAA-RELATED"/>
    <property type="match status" value="1"/>
</dbReference>
<sequence>MDGNCFSLQSHTPHFNEMAVPVGLHLTPLVCTDLCTFDRVHVFAPMIHKGRYRSWTKQIDKPKRELCLQYAMWTMAASLSSQFQMVRDGLYSETRRLLDALELEPSEIGAVSLEYAQAWILIAIYEWTINDCDRSLMSAGRAFRSIQLLRVHELDYSPAPTPWTGDWAELESARRTFWVAFDFDSFTAIHSGLPLTFNEQEIRTRLPVPESWFLAGRSPVTMPFLDEIMASSDSARASPTCDFPTSPLVECIFAASLCGRNVAHKQLSMMEQCRGEVATEDFCRRHQSLDALLTSRIESLGAACGQDFSLLTDPSLIFAALVAHVNVLFLQEVIDSMPLETEMSHALRTQQERKSILAAEQVCKLATAVSHLDRFQPFLYIHSAFNGGKVLHVTLGAGGRLQPTPANRR</sequence>
<dbReference type="InterPro" id="IPR007219">
    <property type="entry name" value="XnlR_reg_dom"/>
</dbReference>
<evidence type="ECO:0000256" key="2">
    <source>
        <dbReference type="ARBA" id="ARBA00022723"/>
    </source>
</evidence>
<dbReference type="Proteomes" id="UP001391051">
    <property type="component" value="Unassembled WGS sequence"/>
</dbReference>
<keyword evidence="6" id="KW-0539">Nucleus</keyword>
<reference evidence="8 9" key="1">
    <citation type="submission" date="2023-01" db="EMBL/GenBank/DDBJ databases">
        <title>Analysis of 21 Apiospora genomes using comparative genomics revels a genus with tremendous synthesis potential of carbohydrate active enzymes and secondary metabolites.</title>
        <authorList>
            <person name="Sorensen T."/>
        </authorList>
    </citation>
    <scope>NUCLEOTIDE SEQUENCE [LARGE SCALE GENOMIC DNA]</scope>
    <source>
        <strain evidence="8 9">CBS 24483</strain>
    </source>
</reference>
<protein>
    <submittedName>
        <fullName evidence="8">Fungal specific transcription factor domain protein</fullName>
    </submittedName>
</protein>
<evidence type="ECO:0000256" key="1">
    <source>
        <dbReference type="ARBA" id="ARBA00004123"/>
    </source>
</evidence>
<dbReference type="GeneID" id="92079652"/>
<evidence type="ECO:0000256" key="5">
    <source>
        <dbReference type="ARBA" id="ARBA00023163"/>
    </source>
</evidence>
<evidence type="ECO:0000256" key="3">
    <source>
        <dbReference type="ARBA" id="ARBA00023015"/>
    </source>
</evidence>
<dbReference type="PANTHER" id="PTHR47338">
    <property type="entry name" value="ZN(II)2CYS6 TRANSCRIPTION FACTOR (EUROFUNG)-RELATED"/>
    <property type="match status" value="1"/>
</dbReference>
<evidence type="ECO:0000313" key="8">
    <source>
        <dbReference type="EMBL" id="KAK7946047.1"/>
    </source>
</evidence>
<dbReference type="Pfam" id="PF04082">
    <property type="entry name" value="Fungal_trans"/>
    <property type="match status" value="1"/>
</dbReference>
<keyword evidence="2" id="KW-0479">Metal-binding</keyword>
<gene>
    <name evidence="8" type="ORF">PG986_010368</name>
</gene>
<accession>A0ABR1Q239</accession>
<comment type="caution">
    <text evidence="8">The sequence shown here is derived from an EMBL/GenBank/DDBJ whole genome shotgun (WGS) entry which is preliminary data.</text>
</comment>
<organism evidence="8 9">
    <name type="scientific">Apiospora aurea</name>
    <dbReference type="NCBI Taxonomy" id="335848"/>
    <lineage>
        <taxon>Eukaryota</taxon>
        <taxon>Fungi</taxon>
        <taxon>Dikarya</taxon>
        <taxon>Ascomycota</taxon>
        <taxon>Pezizomycotina</taxon>
        <taxon>Sordariomycetes</taxon>
        <taxon>Xylariomycetidae</taxon>
        <taxon>Amphisphaeriales</taxon>
        <taxon>Apiosporaceae</taxon>
        <taxon>Apiospora</taxon>
    </lineage>
</organism>
<comment type="subcellular location">
    <subcellularLocation>
        <location evidence="1">Nucleus</location>
    </subcellularLocation>
</comment>
<proteinExistence type="predicted"/>
<evidence type="ECO:0000256" key="6">
    <source>
        <dbReference type="ARBA" id="ARBA00023242"/>
    </source>
</evidence>
<dbReference type="RefSeq" id="XP_066696081.1">
    <property type="nucleotide sequence ID" value="XM_066846590.1"/>
</dbReference>
<dbReference type="CDD" id="cd12148">
    <property type="entry name" value="fungal_TF_MHR"/>
    <property type="match status" value="1"/>
</dbReference>
<evidence type="ECO:0000259" key="7">
    <source>
        <dbReference type="SMART" id="SM00906"/>
    </source>
</evidence>
<keyword evidence="5" id="KW-0804">Transcription</keyword>
<dbReference type="InterPro" id="IPR050815">
    <property type="entry name" value="TF_fung"/>
</dbReference>
<dbReference type="EMBL" id="JAQQWE010000007">
    <property type="protein sequence ID" value="KAK7946047.1"/>
    <property type="molecule type" value="Genomic_DNA"/>
</dbReference>
<keyword evidence="3" id="KW-0805">Transcription regulation</keyword>
<evidence type="ECO:0000313" key="9">
    <source>
        <dbReference type="Proteomes" id="UP001391051"/>
    </source>
</evidence>
<keyword evidence="4" id="KW-0238">DNA-binding</keyword>